<keyword evidence="18" id="KW-1185">Reference proteome</keyword>
<dbReference type="EC" id="1.3.8.7" evidence="4"/>
<evidence type="ECO:0000259" key="15">
    <source>
        <dbReference type="Pfam" id="PF02771"/>
    </source>
</evidence>
<name>A0A328P1F7_9GAMM</name>
<dbReference type="GO" id="GO:0033539">
    <property type="term" value="P:fatty acid beta-oxidation using acyl-CoA dehydrogenase"/>
    <property type="evidence" value="ECO:0007669"/>
    <property type="project" value="InterPro"/>
</dbReference>
<dbReference type="OrthoDB" id="9802447at2"/>
<dbReference type="Pfam" id="PF02770">
    <property type="entry name" value="Acyl-CoA_dh_M"/>
    <property type="match status" value="1"/>
</dbReference>
<dbReference type="Pfam" id="PF00441">
    <property type="entry name" value="Acyl-CoA_dh_1"/>
    <property type="match status" value="1"/>
</dbReference>
<evidence type="ECO:0000259" key="16">
    <source>
        <dbReference type="Pfam" id="PF09317"/>
    </source>
</evidence>
<dbReference type="GO" id="GO:0050660">
    <property type="term" value="F:flavin adenine dinucleotide binding"/>
    <property type="evidence" value="ECO:0007669"/>
    <property type="project" value="InterPro"/>
</dbReference>
<comment type="caution">
    <text evidence="17">The sequence shown here is derived from an EMBL/GenBank/DDBJ whole genome shotgun (WGS) entry which is preliminary data.</text>
</comment>
<dbReference type="AlphaFoldDB" id="A0A328P1F7"/>
<feature type="domain" description="Acyl-CoA dehydrogenase C-terminal bacterial-type" evidence="16">
    <location>
        <begin position="517"/>
        <end position="796"/>
    </location>
</feature>
<dbReference type="NCBIfam" id="NF007000">
    <property type="entry name" value="PRK09463.1"/>
    <property type="match status" value="1"/>
</dbReference>
<keyword evidence="12" id="KW-1133">Transmembrane helix</keyword>
<evidence type="ECO:0000256" key="11">
    <source>
        <dbReference type="ARBA" id="ARBA00049247"/>
    </source>
</evidence>
<dbReference type="InterPro" id="IPR015396">
    <property type="entry name" value="FadE_C"/>
</dbReference>
<dbReference type="Proteomes" id="UP000248926">
    <property type="component" value="Unassembled WGS sequence"/>
</dbReference>
<feature type="domain" description="Acyl-CoA dehydrogenase/oxidase C-terminal" evidence="13">
    <location>
        <begin position="363"/>
        <end position="510"/>
    </location>
</feature>
<evidence type="ECO:0000313" key="18">
    <source>
        <dbReference type="Proteomes" id="UP000248926"/>
    </source>
</evidence>
<keyword evidence="7" id="KW-0285">Flavoprotein</keyword>
<dbReference type="InterPro" id="IPR050741">
    <property type="entry name" value="Acyl-CoA_dehydrogenase"/>
</dbReference>
<sequence>MLIIGLLVALLLLLGFAFAGRGWLAWVTAAAALFATWYVRGVDSPLLLYGLLFVTALIALATGFPPLRRALFASALLPVLGKVMPRLGETERIALEAGTVWWDAQIFSGMPDWEALRRFECKPLSPREQAFLDGPVTTLCEMLDDWQVEQDRDLPPEVWDFIKRERFFGMVLPENYGGLGMSEIGHSRVVTRIATRSVAAAVTVMVPNSLGPGELLVHYGTEEQKRRYLPRLAEGLEVPCFALTGPEAGSDAAATQSEGIVEWGRWQGEDVIGLRLNWNKRYITLAPVATLIGLAFRLKDPNGLLGGPADRGITCALIPRDLPGVVVGKHHDPMGVPFANGPIEGHDVFVPLDAIIGGVAQAGHGWRMLMESLAAGRSISLPALAVGAAQMATRICGAYATVREQFDTPIGRFEGIEEPLARIAGLTYLMTATRTLTCGALDAGEKPAVLGSIAKAYLTDAMREVVSDAMDIRAGAAIQRGPRNALSRMWMSVPIGITVEGANILTRSMIIYGQGAIRCHPWVQKLIEAIAAKDRVAFDRATFGYINFVFTRGVRALLLGLTGSRLASAPADTEMQRQYQHLTRFASAFALVSDLCMVTLGGSLKRREKISGRLADALAWQYLAAATLKRYHDEPKLASNYDLAHWGVALALYRTQEALRGVLDNLPAGFTAGVARLLVFPLGARFRPPSDGLGQRAARAILEDREARIHLTEDIHVPGPHEPGLGELEAALDKAVRALLVETKLRDAVRAGRIDRAPKDQLDDIALAAGIITAEEYAALGEANEARDKVVQVDAFDAAVYKQLR</sequence>
<dbReference type="EC" id="1.3.8.8" evidence="5"/>
<comment type="catalytic activity">
    <reaction evidence="11">
        <text>a long-chain 2,3-saturated fatty acyl-CoA + oxidized [electron-transfer flavoprotein] + H(+) = a long-chain (2E)-enoyl-CoA + reduced [electron-transfer flavoprotein]</text>
        <dbReference type="Rhea" id="RHEA:17721"/>
        <dbReference type="Rhea" id="RHEA-COMP:10685"/>
        <dbReference type="Rhea" id="RHEA-COMP:10686"/>
        <dbReference type="ChEBI" id="CHEBI:15378"/>
        <dbReference type="ChEBI" id="CHEBI:57692"/>
        <dbReference type="ChEBI" id="CHEBI:58307"/>
        <dbReference type="ChEBI" id="CHEBI:83721"/>
        <dbReference type="ChEBI" id="CHEBI:83727"/>
        <dbReference type="EC" id="1.3.8.8"/>
    </reaction>
</comment>
<dbReference type="Gene3D" id="1.20.140.10">
    <property type="entry name" value="Butyryl-CoA Dehydrogenase, subunit A, domain 3"/>
    <property type="match status" value="1"/>
</dbReference>
<dbReference type="InterPro" id="IPR046373">
    <property type="entry name" value="Acyl-CoA_Oxase/DH_mid-dom_sf"/>
</dbReference>
<evidence type="ECO:0000256" key="5">
    <source>
        <dbReference type="ARBA" id="ARBA00012040"/>
    </source>
</evidence>
<evidence type="ECO:0000256" key="2">
    <source>
        <dbReference type="ARBA" id="ARBA00005005"/>
    </source>
</evidence>
<keyword evidence="12" id="KW-0812">Transmembrane</keyword>
<dbReference type="GO" id="GO:0070991">
    <property type="term" value="F:medium-chain fatty acyl-CoA dehydrogenase activity"/>
    <property type="evidence" value="ECO:0007669"/>
    <property type="project" value="UniProtKB-EC"/>
</dbReference>
<dbReference type="InterPro" id="IPR036250">
    <property type="entry name" value="AcylCo_DH-like_C"/>
</dbReference>
<reference evidence="17 18" key="1">
    <citation type="journal article" date="2018" name="Genet. Mol. Biol.">
        <title>The genome sequence of Dyella jiangningensis FCAV SCS01 from a lignocellulose-decomposing microbial consortium metagenome reveals potential for biotechnological applications.</title>
        <authorList>
            <person name="Desiderato J.G."/>
            <person name="Alvarenga D.O."/>
            <person name="Constancio M.T.L."/>
            <person name="Alves L.M.C."/>
            <person name="Varani A.M."/>
        </authorList>
    </citation>
    <scope>NUCLEOTIDE SEQUENCE [LARGE SCALE GENOMIC DNA]</scope>
    <source>
        <strain evidence="17 18">FCAV SCS01</strain>
    </source>
</reference>
<dbReference type="Pfam" id="PF02771">
    <property type="entry name" value="Acyl-CoA_dh_N"/>
    <property type="match status" value="1"/>
</dbReference>
<dbReference type="GO" id="GO:0004466">
    <property type="term" value="F:long-chain fatty acyl-CoA dehydrogenase activity"/>
    <property type="evidence" value="ECO:0007669"/>
    <property type="project" value="UniProtKB-EC"/>
</dbReference>
<dbReference type="Pfam" id="PF09317">
    <property type="entry name" value="ACDH_C"/>
    <property type="match status" value="1"/>
</dbReference>
<evidence type="ECO:0000256" key="10">
    <source>
        <dbReference type="ARBA" id="ARBA00047882"/>
    </source>
</evidence>
<dbReference type="RefSeq" id="WP_111984300.1">
    <property type="nucleotide sequence ID" value="NZ_NFZS01000004.1"/>
</dbReference>
<feature type="domain" description="Acyl-CoA oxidase/dehydrogenase middle" evidence="14">
    <location>
        <begin position="240"/>
        <end position="340"/>
    </location>
</feature>
<dbReference type="InterPro" id="IPR013786">
    <property type="entry name" value="AcylCoA_DH/ox_N"/>
</dbReference>
<dbReference type="NCBIfam" id="NF009586">
    <property type="entry name" value="PRK13026.1"/>
    <property type="match status" value="1"/>
</dbReference>
<evidence type="ECO:0000256" key="7">
    <source>
        <dbReference type="ARBA" id="ARBA00022630"/>
    </source>
</evidence>
<evidence type="ECO:0000256" key="3">
    <source>
        <dbReference type="ARBA" id="ARBA00009347"/>
    </source>
</evidence>
<dbReference type="Gene3D" id="2.40.110.10">
    <property type="entry name" value="Butyryl-CoA Dehydrogenase, subunit A, domain 2"/>
    <property type="match status" value="1"/>
</dbReference>
<evidence type="ECO:0000256" key="12">
    <source>
        <dbReference type="SAM" id="Phobius"/>
    </source>
</evidence>
<keyword evidence="9" id="KW-0560">Oxidoreductase</keyword>
<accession>A0A328P1F7</accession>
<evidence type="ECO:0000256" key="1">
    <source>
        <dbReference type="ARBA" id="ARBA00001974"/>
    </source>
</evidence>
<evidence type="ECO:0000256" key="4">
    <source>
        <dbReference type="ARBA" id="ARBA00012033"/>
    </source>
</evidence>
<comment type="cofactor">
    <cofactor evidence="1">
        <name>FAD</name>
        <dbReference type="ChEBI" id="CHEBI:57692"/>
    </cofactor>
</comment>
<keyword evidence="12" id="KW-0472">Membrane</keyword>
<comment type="similarity">
    <text evidence="3">Belongs to the acyl-CoA dehydrogenase family.</text>
</comment>
<dbReference type="InterPro" id="IPR009075">
    <property type="entry name" value="AcylCo_DH/oxidase_C"/>
</dbReference>
<feature type="transmembrane region" description="Helical" evidence="12">
    <location>
        <begin position="46"/>
        <end position="64"/>
    </location>
</feature>
<feature type="domain" description="Acyl-CoA dehydrogenase/oxidase N-terminal" evidence="15">
    <location>
        <begin position="144"/>
        <end position="235"/>
    </location>
</feature>
<proteinExistence type="inferred from homology"/>
<evidence type="ECO:0000313" key="17">
    <source>
        <dbReference type="EMBL" id="RAO75839.1"/>
    </source>
</evidence>
<comment type="pathway">
    <text evidence="2">Lipid metabolism; fatty acid beta-oxidation.</text>
</comment>
<evidence type="ECO:0000256" key="9">
    <source>
        <dbReference type="ARBA" id="ARBA00023002"/>
    </source>
</evidence>
<dbReference type="InterPro" id="IPR009100">
    <property type="entry name" value="AcylCoA_DH/oxidase_NM_dom_sf"/>
</dbReference>
<dbReference type="Gene3D" id="1.10.540.10">
    <property type="entry name" value="Acyl-CoA dehydrogenase/oxidase, N-terminal domain"/>
    <property type="match status" value="1"/>
</dbReference>
<protein>
    <recommendedName>
        <fullName evidence="6">Acyl-coenzyme A dehydrogenase</fullName>
        <ecNumber evidence="4">1.3.8.7</ecNumber>
        <ecNumber evidence="5">1.3.8.8</ecNumber>
    </recommendedName>
</protein>
<evidence type="ECO:0000259" key="14">
    <source>
        <dbReference type="Pfam" id="PF02770"/>
    </source>
</evidence>
<dbReference type="GO" id="GO:0005737">
    <property type="term" value="C:cytoplasm"/>
    <property type="evidence" value="ECO:0007669"/>
    <property type="project" value="TreeGrafter"/>
</dbReference>
<dbReference type="FunFam" id="1.20.140.10:FF:000009">
    <property type="entry name" value="Acyl-CoA dehydrogenase"/>
    <property type="match status" value="1"/>
</dbReference>
<dbReference type="SUPFAM" id="SSF47203">
    <property type="entry name" value="Acyl-CoA dehydrogenase C-terminal domain-like"/>
    <property type="match status" value="1"/>
</dbReference>
<dbReference type="UniPathway" id="UPA00659"/>
<dbReference type="InterPro" id="IPR006091">
    <property type="entry name" value="Acyl-CoA_Oxase/DH_mid-dom"/>
</dbReference>
<organism evidence="17 18">
    <name type="scientific">Dyella jiangningensis</name>
    <dbReference type="NCBI Taxonomy" id="1379159"/>
    <lineage>
        <taxon>Bacteria</taxon>
        <taxon>Pseudomonadati</taxon>
        <taxon>Pseudomonadota</taxon>
        <taxon>Gammaproteobacteria</taxon>
        <taxon>Lysobacterales</taxon>
        <taxon>Rhodanobacteraceae</taxon>
        <taxon>Dyella</taxon>
    </lineage>
</organism>
<gene>
    <name evidence="17" type="primary">fadE</name>
    <name evidence="17" type="ORF">CA260_17570</name>
</gene>
<dbReference type="PANTHER" id="PTHR48083:SF33">
    <property type="entry name" value="ACYL-COENZYME A DEHYDROGENASE"/>
    <property type="match status" value="1"/>
</dbReference>
<dbReference type="SUPFAM" id="SSF56645">
    <property type="entry name" value="Acyl-CoA dehydrogenase NM domain-like"/>
    <property type="match status" value="1"/>
</dbReference>
<evidence type="ECO:0000256" key="8">
    <source>
        <dbReference type="ARBA" id="ARBA00022827"/>
    </source>
</evidence>
<dbReference type="EMBL" id="NFZS01000004">
    <property type="protein sequence ID" value="RAO75839.1"/>
    <property type="molecule type" value="Genomic_DNA"/>
</dbReference>
<evidence type="ECO:0000259" key="13">
    <source>
        <dbReference type="Pfam" id="PF00441"/>
    </source>
</evidence>
<dbReference type="PANTHER" id="PTHR48083">
    <property type="entry name" value="MEDIUM-CHAIN SPECIFIC ACYL-COA DEHYDROGENASE, MITOCHONDRIAL-RELATED"/>
    <property type="match status" value="1"/>
</dbReference>
<dbReference type="InterPro" id="IPR037069">
    <property type="entry name" value="AcylCoA_DH/ox_N_sf"/>
</dbReference>
<keyword evidence="8" id="KW-0274">FAD</keyword>
<evidence type="ECO:0000256" key="6">
    <source>
        <dbReference type="ARBA" id="ARBA00020144"/>
    </source>
</evidence>
<dbReference type="FunFam" id="1.10.540.10:FF:000004">
    <property type="entry name" value="Acyl-CoA dehydrogenase"/>
    <property type="match status" value="1"/>
</dbReference>
<comment type="catalytic activity">
    <reaction evidence="10">
        <text>a medium-chain 2,3-saturated fatty acyl-CoA + oxidized [electron-transfer flavoprotein] + H(+) = a medium-chain (2E)-enoyl-CoA + reduced [electron-transfer flavoprotein]</text>
        <dbReference type="Rhea" id="RHEA:14477"/>
        <dbReference type="Rhea" id="RHEA-COMP:10685"/>
        <dbReference type="Rhea" id="RHEA-COMP:10686"/>
        <dbReference type="ChEBI" id="CHEBI:15378"/>
        <dbReference type="ChEBI" id="CHEBI:57692"/>
        <dbReference type="ChEBI" id="CHEBI:58307"/>
        <dbReference type="ChEBI" id="CHEBI:83723"/>
        <dbReference type="ChEBI" id="CHEBI:83726"/>
        <dbReference type="EC" id="1.3.8.7"/>
    </reaction>
</comment>